<name>A0ABT9NMH6_9ACTN</name>
<accession>A0ABT9NMH6</accession>
<dbReference type="RefSeq" id="WP_306824960.1">
    <property type="nucleotide sequence ID" value="NZ_JAUSQM010000001.1"/>
</dbReference>
<gene>
    <name evidence="2" type="ORF">J2S59_001430</name>
</gene>
<organism evidence="2 3">
    <name type="scientific">Nocardioides massiliensis</name>
    <dbReference type="NCBI Taxonomy" id="1325935"/>
    <lineage>
        <taxon>Bacteria</taxon>
        <taxon>Bacillati</taxon>
        <taxon>Actinomycetota</taxon>
        <taxon>Actinomycetes</taxon>
        <taxon>Propionibacteriales</taxon>
        <taxon>Nocardioidaceae</taxon>
        <taxon>Nocardioides</taxon>
    </lineage>
</organism>
<sequence length="163" mass="16883">MGPVAEQFLTGAAAAGVTKLGTEITEIPTLGAAHGTGRLLTALQRAVAFGRWRAADVRSILATPTDTHRPTAAGHALVMTLPTVPTRSLEAYRIGSGASADAEVVREHDRDVPAAAAGGSERGPETVEDGRDAPAGTRAAPHLSAYDLTCRVGYDLTCRSRRG</sequence>
<evidence type="ECO:0000313" key="3">
    <source>
        <dbReference type="Proteomes" id="UP001240447"/>
    </source>
</evidence>
<dbReference type="Proteomes" id="UP001240447">
    <property type="component" value="Unassembled WGS sequence"/>
</dbReference>
<proteinExistence type="predicted"/>
<evidence type="ECO:0000313" key="2">
    <source>
        <dbReference type="EMBL" id="MDP9821621.1"/>
    </source>
</evidence>
<keyword evidence="3" id="KW-1185">Reference proteome</keyword>
<feature type="compositionally biased region" description="Basic and acidic residues" evidence="1">
    <location>
        <begin position="122"/>
        <end position="132"/>
    </location>
</feature>
<dbReference type="EMBL" id="JAUSQM010000001">
    <property type="protein sequence ID" value="MDP9821621.1"/>
    <property type="molecule type" value="Genomic_DNA"/>
</dbReference>
<feature type="region of interest" description="Disordered" evidence="1">
    <location>
        <begin position="113"/>
        <end position="139"/>
    </location>
</feature>
<evidence type="ECO:0000256" key="1">
    <source>
        <dbReference type="SAM" id="MobiDB-lite"/>
    </source>
</evidence>
<comment type="caution">
    <text evidence="2">The sequence shown here is derived from an EMBL/GenBank/DDBJ whole genome shotgun (WGS) entry which is preliminary data.</text>
</comment>
<protein>
    <submittedName>
        <fullName evidence="2">Uncharacterized protein</fullName>
    </submittedName>
</protein>
<reference evidence="2 3" key="1">
    <citation type="submission" date="2023-07" db="EMBL/GenBank/DDBJ databases">
        <title>Sequencing the genomes of 1000 actinobacteria strains.</title>
        <authorList>
            <person name="Klenk H.-P."/>
        </authorList>
    </citation>
    <scope>NUCLEOTIDE SEQUENCE [LARGE SCALE GENOMIC DNA]</scope>
    <source>
        <strain evidence="2 3">GD13</strain>
    </source>
</reference>